<evidence type="ECO:0000313" key="6">
    <source>
        <dbReference type="Proteomes" id="UP000722485"/>
    </source>
</evidence>
<evidence type="ECO:0000256" key="1">
    <source>
        <dbReference type="ARBA" id="ARBA00005725"/>
    </source>
</evidence>
<dbReference type="Gene3D" id="3.40.50.720">
    <property type="entry name" value="NAD(P)-binding Rossmann-like Domain"/>
    <property type="match status" value="1"/>
</dbReference>
<feature type="domain" description="NmrA-like" evidence="4">
    <location>
        <begin position="3"/>
        <end position="242"/>
    </location>
</feature>
<reference evidence="5" key="1">
    <citation type="submission" date="2020-03" db="EMBL/GenBank/DDBJ databases">
        <title>Draft Genome Sequence of Cylindrodendrum hubeiense.</title>
        <authorList>
            <person name="Buettner E."/>
            <person name="Kellner H."/>
        </authorList>
    </citation>
    <scope>NUCLEOTIDE SEQUENCE</scope>
    <source>
        <strain evidence="5">IHI 201604</strain>
    </source>
</reference>
<keyword evidence="3" id="KW-0560">Oxidoreductase</keyword>
<organism evidence="5 6">
    <name type="scientific">Cylindrodendrum hubeiense</name>
    <dbReference type="NCBI Taxonomy" id="595255"/>
    <lineage>
        <taxon>Eukaryota</taxon>
        <taxon>Fungi</taxon>
        <taxon>Dikarya</taxon>
        <taxon>Ascomycota</taxon>
        <taxon>Pezizomycotina</taxon>
        <taxon>Sordariomycetes</taxon>
        <taxon>Hypocreomycetidae</taxon>
        <taxon>Hypocreales</taxon>
        <taxon>Nectriaceae</taxon>
        <taxon>Cylindrodendrum</taxon>
    </lineage>
</organism>
<dbReference type="PANTHER" id="PTHR47706">
    <property type="entry name" value="NMRA-LIKE FAMILY PROTEIN"/>
    <property type="match status" value="1"/>
</dbReference>
<dbReference type="InterPro" id="IPR036291">
    <property type="entry name" value="NAD(P)-bd_dom_sf"/>
</dbReference>
<keyword evidence="6" id="KW-1185">Reference proteome</keyword>
<dbReference type="InterPro" id="IPR051609">
    <property type="entry name" value="NmrA/Isoflavone_reductase-like"/>
</dbReference>
<dbReference type="Proteomes" id="UP000722485">
    <property type="component" value="Unassembled WGS sequence"/>
</dbReference>
<dbReference type="AlphaFoldDB" id="A0A9P5HJF3"/>
<evidence type="ECO:0000313" key="5">
    <source>
        <dbReference type="EMBL" id="KAF7554088.1"/>
    </source>
</evidence>
<dbReference type="Gene3D" id="3.90.25.10">
    <property type="entry name" value="UDP-galactose 4-epimerase, domain 1"/>
    <property type="match status" value="1"/>
</dbReference>
<gene>
    <name evidence="5" type="ORF">G7Z17_g3149</name>
</gene>
<dbReference type="EMBL" id="JAANBB010000037">
    <property type="protein sequence ID" value="KAF7554088.1"/>
    <property type="molecule type" value="Genomic_DNA"/>
</dbReference>
<evidence type="ECO:0000256" key="3">
    <source>
        <dbReference type="ARBA" id="ARBA00023002"/>
    </source>
</evidence>
<dbReference type="GO" id="GO:0016491">
    <property type="term" value="F:oxidoreductase activity"/>
    <property type="evidence" value="ECO:0007669"/>
    <property type="project" value="UniProtKB-KW"/>
</dbReference>
<protein>
    <recommendedName>
        <fullName evidence="4">NmrA-like domain-containing protein</fullName>
    </recommendedName>
</protein>
<proteinExistence type="inferred from homology"/>
<dbReference type="OrthoDB" id="419598at2759"/>
<dbReference type="SUPFAM" id="SSF51735">
    <property type="entry name" value="NAD(P)-binding Rossmann-fold domains"/>
    <property type="match status" value="1"/>
</dbReference>
<keyword evidence="2" id="KW-0521">NADP</keyword>
<sequence>MVTVAVAGGTGGIGRAIVNSIVTNGKHKAIVLARRSDEALAAKLGASIVAVDYTNVPELTNTLELYDVHTIISTINMRTMEGEPPEVELIRAADASKSTKRMISSEWGVPSTADQIKHQIQIARKFRAKAALKEAKSLESTVVYTGYFLDYYVTPSIETHLVSATLFVDMLHDAASIPGTGNTPVVYSHTSDVGELINASLDLERWEPETFIICDKVTLNEFVQLAEAAKGTKFKVSYDSIEDLEAGMWTDLPGQVEAYKFFSKDQFQGFIIPYSLWLEAGAFDLKPTKTLNNLFPEIKTSTVKELLERAWKRG</sequence>
<comment type="caution">
    <text evidence="5">The sequence shown here is derived from an EMBL/GenBank/DDBJ whole genome shotgun (WGS) entry which is preliminary data.</text>
</comment>
<evidence type="ECO:0000256" key="2">
    <source>
        <dbReference type="ARBA" id="ARBA00022857"/>
    </source>
</evidence>
<evidence type="ECO:0000259" key="4">
    <source>
        <dbReference type="Pfam" id="PF05368"/>
    </source>
</evidence>
<name>A0A9P5HJF3_9HYPO</name>
<dbReference type="PANTHER" id="PTHR47706:SF4">
    <property type="entry name" value="NMRA-LIKE DOMAIN-CONTAINING PROTEIN"/>
    <property type="match status" value="1"/>
</dbReference>
<comment type="similarity">
    <text evidence="1">Belongs to the NmrA-type oxidoreductase family. Isoflavone reductase subfamily.</text>
</comment>
<accession>A0A9P5HJF3</accession>
<dbReference type="InterPro" id="IPR008030">
    <property type="entry name" value="NmrA-like"/>
</dbReference>
<dbReference type="Pfam" id="PF05368">
    <property type="entry name" value="NmrA"/>
    <property type="match status" value="1"/>
</dbReference>